<keyword evidence="1" id="KW-0732">Signal</keyword>
<feature type="signal peptide" evidence="1">
    <location>
        <begin position="1"/>
        <end position="26"/>
    </location>
</feature>
<feature type="chain" id="PRO_5007826959" description="Lipocalin-like domain-containing protein" evidence="1">
    <location>
        <begin position="27"/>
        <end position="158"/>
    </location>
</feature>
<protein>
    <recommendedName>
        <fullName evidence="4">Lipocalin-like domain-containing protein</fullName>
    </recommendedName>
</protein>
<dbReference type="OrthoDB" id="9952175at2"/>
<accession>A0A161SC80</accession>
<dbReference type="RefSeq" id="WP_038986532.1">
    <property type="nucleotide sequence ID" value="NZ_JWJO01000025.1"/>
</dbReference>
<sequence length="158" mass="18210">MINNIVKMLKLLVCFMAFLIATSCSDDNCSDTIGSTPPYETIAIQFIDQEGKEVLLDTKLVHVESEDKNEEISHNDTFFSGFSLGNRNTIESNKIFITYNNEKIVELDYDKHKKTIKCNGDFYLIERITMASLSENYKVESQNVDNMHFSFIIRIENE</sequence>
<dbReference type="Proteomes" id="UP000076630">
    <property type="component" value="Unassembled WGS sequence"/>
</dbReference>
<name>A0A161SC80_9FLAO</name>
<reference evidence="2 3" key="1">
    <citation type="submission" date="2016-01" db="EMBL/GenBank/DDBJ databases">
        <title>Whole genome sequencing of Myroides marinus L41.</title>
        <authorList>
            <person name="Hong K.W."/>
        </authorList>
    </citation>
    <scope>NUCLEOTIDE SEQUENCE [LARGE SCALE GENOMIC DNA]</scope>
    <source>
        <strain evidence="2 3">L41</strain>
    </source>
</reference>
<evidence type="ECO:0000313" key="3">
    <source>
        <dbReference type="Proteomes" id="UP000076630"/>
    </source>
</evidence>
<evidence type="ECO:0008006" key="4">
    <source>
        <dbReference type="Google" id="ProtNLM"/>
    </source>
</evidence>
<organism evidence="2 3">
    <name type="scientific">Myroides marinus</name>
    <dbReference type="NCBI Taxonomy" id="703342"/>
    <lineage>
        <taxon>Bacteria</taxon>
        <taxon>Pseudomonadati</taxon>
        <taxon>Bacteroidota</taxon>
        <taxon>Flavobacteriia</taxon>
        <taxon>Flavobacteriales</taxon>
        <taxon>Flavobacteriaceae</taxon>
        <taxon>Myroides</taxon>
    </lineage>
</organism>
<proteinExistence type="predicted"/>
<dbReference type="AlphaFoldDB" id="A0A161SC80"/>
<dbReference type="PROSITE" id="PS51257">
    <property type="entry name" value="PROKAR_LIPOPROTEIN"/>
    <property type="match status" value="1"/>
</dbReference>
<evidence type="ECO:0000313" key="2">
    <source>
        <dbReference type="EMBL" id="KZE83719.1"/>
    </source>
</evidence>
<comment type="caution">
    <text evidence="2">The sequence shown here is derived from an EMBL/GenBank/DDBJ whole genome shotgun (WGS) entry which is preliminary data.</text>
</comment>
<gene>
    <name evidence="2" type="ORF">AV926_03385</name>
</gene>
<dbReference type="EMBL" id="LQNU01000035">
    <property type="protein sequence ID" value="KZE83719.1"/>
    <property type="molecule type" value="Genomic_DNA"/>
</dbReference>
<evidence type="ECO:0000256" key="1">
    <source>
        <dbReference type="SAM" id="SignalP"/>
    </source>
</evidence>
<keyword evidence="3" id="KW-1185">Reference proteome</keyword>